<comment type="caution">
    <text evidence="8">The sequence shown here is derived from an EMBL/GenBank/DDBJ whole genome shotgun (WGS) entry which is preliminary data.</text>
</comment>
<sequence>MLALALTPEVAVDLVGESLHVVMLLVTLLVVPGLIVGLLVSLFQAATQINEQTLSFLPKLLVTLLVVGLAGRWIVGYLMDFCVSIFERAATLVV</sequence>
<protein>
    <recommendedName>
        <fullName evidence="7">Flagellar biosynthetic protein FliQ</fullName>
    </recommendedName>
</protein>
<comment type="function">
    <text evidence="7">Role in flagellar biosynthesis.</text>
</comment>
<organism evidence="8 9">
    <name type="scientific">Roseateles violae</name>
    <dbReference type="NCBI Taxonomy" id="3058042"/>
    <lineage>
        <taxon>Bacteria</taxon>
        <taxon>Pseudomonadati</taxon>
        <taxon>Pseudomonadota</taxon>
        <taxon>Betaproteobacteria</taxon>
        <taxon>Burkholderiales</taxon>
        <taxon>Sphaerotilaceae</taxon>
        <taxon>Roseateles</taxon>
    </lineage>
</organism>
<dbReference type="InterPro" id="IPR006305">
    <property type="entry name" value="FliQ"/>
</dbReference>
<accession>A0ABT8DTD9</accession>
<evidence type="ECO:0000256" key="3">
    <source>
        <dbReference type="ARBA" id="ARBA00022475"/>
    </source>
</evidence>
<gene>
    <name evidence="7 8" type="primary">fliQ</name>
    <name evidence="8" type="ORF">QWJ38_14895</name>
</gene>
<dbReference type="PIRSF" id="PIRSF004669">
    <property type="entry name" value="FliQ"/>
    <property type="match status" value="1"/>
</dbReference>
<evidence type="ECO:0000256" key="7">
    <source>
        <dbReference type="RuleBase" id="RU364090"/>
    </source>
</evidence>
<dbReference type="RefSeq" id="WP_290359899.1">
    <property type="nucleotide sequence ID" value="NZ_JAUHHC010000004.1"/>
</dbReference>
<keyword evidence="8" id="KW-0966">Cell projection</keyword>
<keyword evidence="7" id="KW-0975">Bacterial flagellum</keyword>
<dbReference type="Proteomes" id="UP001228044">
    <property type="component" value="Unassembled WGS sequence"/>
</dbReference>
<keyword evidence="5 7" id="KW-1133">Transmembrane helix</keyword>
<dbReference type="PANTHER" id="PTHR34040:SF8">
    <property type="entry name" value="FLAGELLAR BIOSYNTHETIC PROTEIN FLIQ"/>
    <property type="match status" value="1"/>
</dbReference>
<dbReference type="EMBL" id="JAUHHC010000004">
    <property type="protein sequence ID" value="MDN3921579.1"/>
    <property type="molecule type" value="Genomic_DNA"/>
</dbReference>
<comment type="similarity">
    <text evidence="2 7">Belongs to the FliQ/MopD/SpaQ family.</text>
</comment>
<keyword evidence="8" id="KW-0282">Flagellum</keyword>
<dbReference type="PANTHER" id="PTHR34040">
    <property type="entry name" value="FLAGELLAR BIOSYNTHETIC PROTEIN FLIQ"/>
    <property type="match status" value="1"/>
</dbReference>
<evidence type="ECO:0000256" key="2">
    <source>
        <dbReference type="ARBA" id="ARBA00006156"/>
    </source>
</evidence>
<evidence type="ECO:0000256" key="4">
    <source>
        <dbReference type="ARBA" id="ARBA00022692"/>
    </source>
</evidence>
<dbReference type="NCBIfam" id="TIGR01402">
    <property type="entry name" value="fliQ"/>
    <property type="match status" value="1"/>
</dbReference>
<dbReference type="InterPro" id="IPR002191">
    <property type="entry name" value="Bac_export_3"/>
</dbReference>
<name>A0ABT8DTD9_9BURK</name>
<reference evidence="8 9" key="1">
    <citation type="submission" date="2023-06" db="EMBL/GenBank/DDBJ databases">
        <title>Pelomonas sp. PFR6 16S ribosomal RNA gene Genome sequencing and assembly.</title>
        <authorList>
            <person name="Woo H."/>
        </authorList>
    </citation>
    <scope>NUCLEOTIDE SEQUENCE [LARGE SCALE GENOMIC DNA]</scope>
    <source>
        <strain evidence="8 9">PFR6</strain>
    </source>
</reference>
<keyword evidence="9" id="KW-1185">Reference proteome</keyword>
<evidence type="ECO:0000313" key="9">
    <source>
        <dbReference type="Proteomes" id="UP001228044"/>
    </source>
</evidence>
<feature type="transmembrane region" description="Helical" evidence="7">
    <location>
        <begin position="56"/>
        <end position="75"/>
    </location>
</feature>
<keyword evidence="8" id="KW-0969">Cilium</keyword>
<evidence type="ECO:0000256" key="6">
    <source>
        <dbReference type="ARBA" id="ARBA00023136"/>
    </source>
</evidence>
<comment type="subcellular location">
    <subcellularLocation>
        <location evidence="1 7">Cell membrane</location>
        <topology evidence="1">Multi-pass membrane protein</topology>
    </subcellularLocation>
    <subcellularLocation>
        <location evidence="7">Bacterial flagellum basal body</location>
    </subcellularLocation>
</comment>
<dbReference type="Pfam" id="PF01313">
    <property type="entry name" value="Bac_export_3"/>
    <property type="match status" value="1"/>
</dbReference>
<evidence type="ECO:0000313" key="8">
    <source>
        <dbReference type="EMBL" id="MDN3921579.1"/>
    </source>
</evidence>
<proteinExistence type="inferred from homology"/>
<evidence type="ECO:0000256" key="1">
    <source>
        <dbReference type="ARBA" id="ARBA00004651"/>
    </source>
</evidence>
<dbReference type="PRINTS" id="PR00952">
    <property type="entry name" value="TYPE3IMQPROT"/>
</dbReference>
<feature type="transmembrane region" description="Helical" evidence="7">
    <location>
        <begin position="20"/>
        <end position="44"/>
    </location>
</feature>
<keyword evidence="3 7" id="KW-1003">Cell membrane</keyword>
<keyword evidence="4 7" id="KW-0812">Transmembrane</keyword>
<evidence type="ECO:0000256" key="5">
    <source>
        <dbReference type="ARBA" id="ARBA00022989"/>
    </source>
</evidence>
<keyword evidence="6 7" id="KW-0472">Membrane</keyword>